<evidence type="ECO:0000259" key="3">
    <source>
        <dbReference type="Pfam" id="PF25070"/>
    </source>
</evidence>
<dbReference type="GO" id="GO:0012505">
    <property type="term" value="C:endomembrane system"/>
    <property type="evidence" value="ECO:0007669"/>
    <property type="project" value="TreeGrafter"/>
</dbReference>
<comment type="caution">
    <text evidence="4">The sequence shown here is derived from an EMBL/GenBank/DDBJ whole genome shotgun (WGS) entry which is preliminary data.</text>
</comment>
<keyword evidence="5" id="KW-1185">Reference proteome</keyword>
<name>A0A8X8CZA7_POPTO</name>
<dbReference type="Proteomes" id="UP000886885">
    <property type="component" value="Chromosome 3D"/>
</dbReference>
<keyword evidence="1" id="KW-0472">Membrane</keyword>
<dbReference type="InterPro" id="IPR056696">
    <property type="entry name" value="DUF7794"/>
</dbReference>
<evidence type="ECO:0000256" key="2">
    <source>
        <dbReference type="SAM" id="SignalP"/>
    </source>
</evidence>
<feature type="signal peptide" evidence="2">
    <location>
        <begin position="1"/>
        <end position="24"/>
    </location>
</feature>
<dbReference type="OrthoDB" id="1928130at2759"/>
<dbReference type="Pfam" id="PF25070">
    <property type="entry name" value="DUF7794"/>
    <property type="match status" value="1"/>
</dbReference>
<protein>
    <recommendedName>
        <fullName evidence="3">DUF7794 domain-containing protein</fullName>
    </recommendedName>
</protein>
<evidence type="ECO:0000313" key="4">
    <source>
        <dbReference type="EMBL" id="KAG6781476.1"/>
    </source>
</evidence>
<dbReference type="AlphaFoldDB" id="A0A8X8CZA7"/>
<keyword evidence="1" id="KW-1133">Transmembrane helix</keyword>
<reference evidence="4" key="1">
    <citation type="journal article" date="2020" name="bioRxiv">
        <title>Hybrid origin of Populus tomentosa Carr. identified through genome sequencing and phylogenomic analysis.</title>
        <authorList>
            <person name="An X."/>
            <person name="Gao K."/>
            <person name="Chen Z."/>
            <person name="Li J."/>
            <person name="Yang X."/>
            <person name="Yang X."/>
            <person name="Zhou J."/>
            <person name="Guo T."/>
            <person name="Zhao T."/>
            <person name="Huang S."/>
            <person name="Miao D."/>
            <person name="Khan W.U."/>
            <person name="Rao P."/>
            <person name="Ye M."/>
            <person name="Lei B."/>
            <person name="Liao W."/>
            <person name="Wang J."/>
            <person name="Ji L."/>
            <person name="Li Y."/>
            <person name="Guo B."/>
            <person name="Mustafa N.S."/>
            <person name="Li S."/>
            <person name="Yun Q."/>
            <person name="Keller S.R."/>
            <person name="Mao J."/>
            <person name="Zhang R."/>
            <person name="Strauss S.H."/>
        </authorList>
    </citation>
    <scope>NUCLEOTIDE SEQUENCE</scope>
    <source>
        <strain evidence="4">GM15</strain>
        <tissue evidence="4">Leaf</tissue>
    </source>
</reference>
<keyword evidence="2" id="KW-0732">Signal</keyword>
<accession>A0A8X8CZA7</accession>
<evidence type="ECO:0000313" key="5">
    <source>
        <dbReference type="Proteomes" id="UP000886885"/>
    </source>
</evidence>
<feature type="transmembrane region" description="Helical" evidence="1">
    <location>
        <begin position="325"/>
        <end position="351"/>
    </location>
</feature>
<proteinExistence type="predicted"/>
<dbReference type="EMBL" id="JAAWWB010000006">
    <property type="protein sequence ID" value="KAG6781476.1"/>
    <property type="molecule type" value="Genomic_DNA"/>
</dbReference>
<gene>
    <name evidence="4" type="ORF">POTOM_014383</name>
</gene>
<feature type="chain" id="PRO_5036499153" description="DUF7794 domain-containing protein" evidence="2">
    <location>
        <begin position="25"/>
        <end position="422"/>
    </location>
</feature>
<sequence>MDFQIRSVLPLVIISSLLYSLAKAEISGSVIFIDSQTRQYLRSPSTNDVVQSNSMSLREVGAAVSVLLGFVPSDGLSAASSLKLNEVLLPNPFNRPRAVFMLEVTGELPSVADQANVMFNAASKSKIVPGSNKADIQLPGEEVSVVYLDEEFVDFTDEDLIDFASWLGGSYAVDPLEALKGELAIPLASGATINLHMSKKANREFIASLLALLRNSRKAVEMHGDLSLSNQPPAELLKGSFDGLKAFQEHYGPEGAAQKGLELLITMLSKMFDSLQAAYKGQIVGAILFNTAPAPESETLLNVMLTSRPSARWLEETKVPTIETIAVVALVRITLAWITGIVLIIATLLGVRFCNNKKLAPFFPLINLFRTRFCIRSTFSSACHSQRTPFCIPTSSWTKLKGSRSIFCLLGVMQDAVDMAYL</sequence>
<dbReference type="PANTHER" id="PTHR37735:SF1">
    <property type="entry name" value="OS08G0567000 PROTEIN"/>
    <property type="match status" value="1"/>
</dbReference>
<organism evidence="4 5">
    <name type="scientific">Populus tomentosa</name>
    <name type="common">Chinese white poplar</name>
    <dbReference type="NCBI Taxonomy" id="118781"/>
    <lineage>
        <taxon>Eukaryota</taxon>
        <taxon>Viridiplantae</taxon>
        <taxon>Streptophyta</taxon>
        <taxon>Embryophyta</taxon>
        <taxon>Tracheophyta</taxon>
        <taxon>Spermatophyta</taxon>
        <taxon>Magnoliopsida</taxon>
        <taxon>eudicotyledons</taxon>
        <taxon>Gunneridae</taxon>
        <taxon>Pentapetalae</taxon>
        <taxon>rosids</taxon>
        <taxon>fabids</taxon>
        <taxon>Malpighiales</taxon>
        <taxon>Salicaceae</taxon>
        <taxon>Saliceae</taxon>
        <taxon>Populus</taxon>
    </lineage>
</organism>
<keyword evidence="1" id="KW-0812">Transmembrane</keyword>
<feature type="domain" description="DUF7794" evidence="3">
    <location>
        <begin position="27"/>
        <end position="290"/>
    </location>
</feature>
<dbReference type="PANTHER" id="PTHR37735">
    <property type="entry name" value="OS08G0567000 PROTEIN"/>
    <property type="match status" value="1"/>
</dbReference>
<evidence type="ECO:0000256" key="1">
    <source>
        <dbReference type="SAM" id="Phobius"/>
    </source>
</evidence>